<name>A0A5B6VEU9_9ROSI</name>
<dbReference type="EMBL" id="SMMG02000007">
    <property type="protein sequence ID" value="KAA3467564.1"/>
    <property type="molecule type" value="Genomic_DNA"/>
</dbReference>
<comment type="caution">
    <text evidence="1">The sequence shown here is derived from an EMBL/GenBank/DDBJ whole genome shotgun (WGS) entry which is preliminary data.</text>
</comment>
<keyword evidence="2" id="KW-1185">Reference proteome</keyword>
<proteinExistence type="predicted"/>
<keyword evidence="1" id="KW-0675">Receptor</keyword>
<dbReference type="GO" id="GO:0016301">
    <property type="term" value="F:kinase activity"/>
    <property type="evidence" value="ECO:0007669"/>
    <property type="project" value="UniProtKB-KW"/>
</dbReference>
<dbReference type="GO" id="GO:0030246">
    <property type="term" value="F:carbohydrate binding"/>
    <property type="evidence" value="ECO:0007669"/>
    <property type="project" value="UniProtKB-KW"/>
</dbReference>
<keyword evidence="1" id="KW-0418">Kinase</keyword>
<organism evidence="1 2">
    <name type="scientific">Gossypium australe</name>
    <dbReference type="NCBI Taxonomy" id="47621"/>
    <lineage>
        <taxon>Eukaryota</taxon>
        <taxon>Viridiplantae</taxon>
        <taxon>Streptophyta</taxon>
        <taxon>Embryophyta</taxon>
        <taxon>Tracheophyta</taxon>
        <taxon>Spermatophyta</taxon>
        <taxon>Magnoliopsida</taxon>
        <taxon>eudicotyledons</taxon>
        <taxon>Gunneridae</taxon>
        <taxon>Pentapetalae</taxon>
        <taxon>rosids</taxon>
        <taxon>malvids</taxon>
        <taxon>Malvales</taxon>
        <taxon>Malvaceae</taxon>
        <taxon>Malvoideae</taxon>
        <taxon>Gossypium</taxon>
    </lineage>
</organism>
<dbReference type="AlphaFoldDB" id="A0A5B6VEU9"/>
<dbReference type="OrthoDB" id="10419743at2759"/>
<evidence type="ECO:0000313" key="2">
    <source>
        <dbReference type="Proteomes" id="UP000325315"/>
    </source>
</evidence>
<keyword evidence="1" id="KW-0430">Lectin</keyword>
<protein>
    <submittedName>
        <fullName evidence="1">L-type lectin-domain containing receptor kinase IX.1-like</fullName>
    </submittedName>
</protein>
<gene>
    <name evidence="1" type="ORF">EPI10_002568</name>
</gene>
<accession>A0A5B6VEU9</accession>
<reference evidence="2" key="1">
    <citation type="journal article" date="2019" name="Plant Biotechnol. J.">
        <title>Genome sequencing of the Australian wild diploid species Gossypium australe highlights disease resistance and delayed gland morphogenesis.</title>
        <authorList>
            <person name="Cai Y."/>
            <person name="Cai X."/>
            <person name="Wang Q."/>
            <person name="Wang P."/>
            <person name="Zhang Y."/>
            <person name="Cai C."/>
            <person name="Xu Y."/>
            <person name="Wang K."/>
            <person name="Zhou Z."/>
            <person name="Wang C."/>
            <person name="Geng S."/>
            <person name="Li B."/>
            <person name="Dong Q."/>
            <person name="Hou Y."/>
            <person name="Wang H."/>
            <person name="Ai P."/>
            <person name="Liu Z."/>
            <person name="Yi F."/>
            <person name="Sun M."/>
            <person name="An G."/>
            <person name="Cheng J."/>
            <person name="Zhang Y."/>
            <person name="Shi Q."/>
            <person name="Xie Y."/>
            <person name="Shi X."/>
            <person name="Chang Y."/>
            <person name="Huang F."/>
            <person name="Chen Y."/>
            <person name="Hong S."/>
            <person name="Mi L."/>
            <person name="Sun Q."/>
            <person name="Zhang L."/>
            <person name="Zhou B."/>
            <person name="Peng R."/>
            <person name="Zhang X."/>
            <person name="Liu F."/>
        </authorList>
    </citation>
    <scope>NUCLEOTIDE SEQUENCE [LARGE SCALE GENOMIC DNA]</scope>
    <source>
        <strain evidence="2">cv. PA1801</strain>
    </source>
</reference>
<dbReference type="Proteomes" id="UP000325315">
    <property type="component" value="Unassembled WGS sequence"/>
</dbReference>
<keyword evidence="1" id="KW-0808">Transferase</keyword>
<sequence>MSDTATDSESLFKQDMCLEEPQEFEDDRDCNLSPDLLRMVEQNEKQIMLYKESVEIVRGEDRSLYHRRDKVRPH</sequence>
<evidence type="ECO:0000313" key="1">
    <source>
        <dbReference type="EMBL" id="KAA3467564.1"/>
    </source>
</evidence>